<keyword evidence="1" id="KW-0472">Membrane</keyword>
<feature type="transmembrane region" description="Helical" evidence="1">
    <location>
        <begin position="42"/>
        <end position="59"/>
    </location>
</feature>
<keyword evidence="1" id="KW-0812">Transmembrane</keyword>
<protein>
    <submittedName>
        <fullName evidence="2">Uncharacterized protein</fullName>
    </submittedName>
</protein>
<keyword evidence="3" id="KW-1185">Reference proteome</keyword>
<dbReference type="AlphaFoldDB" id="A0A177NMJ6"/>
<comment type="caution">
    <text evidence="2">The sequence shown here is derived from an EMBL/GenBank/DDBJ whole genome shotgun (WGS) entry which is preliminary data.</text>
</comment>
<keyword evidence="1" id="KW-1133">Transmembrane helix</keyword>
<evidence type="ECO:0000313" key="3">
    <source>
        <dbReference type="Proteomes" id="UP000077628"/>
    </source>
</evidence>
<dbReference type="EMBL" id="LUUK01000167">
    <property type="protein sequence ID" value="OAI18593.1"/>
    <property type="molecule type" value="Genomic_DNA"/>
</dbReference>
<reference evidence="3" key="1">
    <citation type="submission" date="2016-03" db="EMBL/GenBank/DDBJ databases">
        <authorList>
            <person name="Heylen K."/>
            <person name="De Vos P."/>
            <person name="Vekeman B."/>
        </authorList>
    </citation>
    <scope>NUCLEOTIDE SEQUENCE [LARGE SCALE GENOMIC DNA]</scope>
    <source>
        <strain evidence="3">R-45383</strain>
    </source>
</reference>
<feature type="transmembrane region" description="Helical" evidence="1">
    <location>
        <begin position="71"/>
        <end position="91"/>
    </location>
</feature>
<feature type="transmembrane region" description="Helical" evidence="1">
    <location>
        <begin position="165"/>
        <end position="184"/>
    </location>
</feature>
<proteinExistence type="predicted"/>
<sequence>MNNQLELFNRSTNILSFRHAQKCVDHKFFQVGLENAGPPDEFITMIGFIFCCVGLAFLVQNGNPYLALLETPVALAIGLTLMGVALLAGYLKKLPTIVWHDGFASAGLLVWYAYWKPQFNDDAPMFFFFPVYFATLTTLVTLSLINRAERFDLDSIEHLRYLEKITRFNFGSVIGFVIVGLLVTRHYALYPMSMTFYIVRHTMVVCLESVEKA</sequence>
<name>A0A177NMJ6_9GAMM</name>
<gene>
    <name evidence="2" type="ORF">A1355_05615</name>
</gene>
<evidence type="ECO:0000256" key="1">
    <source>
        <dbReference type="SAM" id="Phobius"/>
    </source>
</evidence>
<dbReference type="Proteomes" id="UP000077628">
    <property type="component" value="Unassembled WGS sequence"/>
</dbReference>
<accession>A0A177NMJ6</accession>
<feature type="transmembrane region" description="Helical" evidence="1">
    <location>
        <begin position="126"/>
        <end position="145"/>
    </location>
</feature>
<organism evidence="2 3">
    <name type="scientific">Methylomonas koyamae</name>
    <dbReference type="NCBI Taxonomy" id="702114"/>
    <lineage>
        <taxon>Bacteria</taxon>
        <taxon>Pseudomonadati</taxon>
        <taxon>Pseudomonadota</taxon>
        <taxon>Gammaproteobacteria</taxon>
        <taxon>Methylococcales</taxon>
        <taxon>Methylococcaceae</taxon>
        <taxon>Methylomonas</taxon>
    </lineage>
</organism>
<evidence type="ECO:0000313" key="2">
    <source>
        <dbReference type="EMBL" id="OAI18593.1"/>
    </source>
</evidence>